<feature type="compositionally biased region" description="Basic residues" evidence="7">
    <location>
        <begin position="117"/>
        <end position="140"/>
    </location>
</feature>
<keyword evidence="6" id="KW-0325">Glycoprotein</keyword>
<dbReference type="Gene3D" id="2.60.120.40">
    <property type="match status" value="1"/>
</dbReference>
<dbReference type="InterPro" id="IPR051748">
    <property type="entry name" value="TNF_Ligand_Superfamily"/>
</dbReference>
<evidence type="ECO:0000256" key="6">
    <source>
        <dbReference type="ARBA" id="ARBA00023180"/>
    </source>
</evidence>
<keyword evidence="3" id="KW-0202">Cytokine</keyword>
<dbReference type="GO" id="GO:0005615">
    <property type="term" value="C:extracellular space"/>
    <property type="evidence" value="ECO:0007669"/>
    <property type="project" value="UniProtKB-KW"/>
</dbReference>
<dbReference type="Proteomes" id="UP001347796">
    <property type="component" value="Unassembled WGS sequence"/>
</dbReference>
<dbReference type="GO" id="GO:0016020">
    <property type="term" value="C:membrane"/>
    <property type="evidence" value="ECO:0007669"/>
    <property type="project" value="InterPro"/>
</dbReference>
<keyword evidence="8" id="KW-0812">Transmembrane</keyword>
<feature type="region of interest" description="Disordered" evidence="7">
    <location>
        <begin position="114"/>
        <end position="149"/>
    </location>
</feature>
<sequence>MGSTSSDASAEIRLNGAGFDKELLERPKVCSCDCRKSVKTLTVICVASCILCVVCLITVVTLIWLNFHGYRPPCDYKIASNKGGQNHQLAFRDTFDSSEFSVTNRAYDRVVRAAKEAKKKTKPKKSRRHRKCKCKRGKKGPKGDSADPLQAAHYSSNFENFETNKFSTYKPDGSSLRCVTLTPDPTTVCRNRTIIIPKPETNYKFLHPAKWIKNETSPLAYDPQSGKFEVKYSGIYLVYSTVSTNFYDAKTKLCHTIKINYVSRLTCMDGVDAVEHDDYRMNVRHKTCSVTGVLRLLKGDIIEIQNMLPKLTIDISKDRTFFGVVLLNKHND</sequence>
<dbReference type="PROSITE" id="PS50049">
    <property type="entry name" value="THD_2"/>
    <property type="match status" value="1"/>
</dbReference>
<evidence type="ECO:0000256" key="2">
    <source>
        <dbReference type="ARBA" id="ARBA00008670"/>
    </source>
</evidence>
<keyword evidence="11" id="KW-1185">Reference proteome</keyword>
<evidence type="ECO:0000256" key="7">
    <source>
        <dbReference type="SAM" id="MobiDB-lite"/>
    </source>
</evidence>
<keyword evidence="8" id="KW-1133">Transmembrane helix</keyword>
<dbReference type="GO" id="GO:0005125">
    <property type="term" value="F:cytokine activity"/>
    <property type="evidence" value="ECO:0007669"/>
    <property type="project" value="UniProtKB-KW"/>
</dbReference>
<gene>
    <name evidence="10" type="ORF">SNE40_001303</name>
</gene>
<protein>
    <recommendedName>
        <fullName evidence="9">THD domain-containing protein</fullName>
    </recommendedName>
</protein>
<evidence type="ECO:0000256" key="5">
    <source>
        <dbReference type="ARBA" id="ARBA00023157"/>
    </source>
</evidence>
<evidence type="ECO:0000256" key="3">
    <source>
        <dbReference type="ARBA" id="ARBA00022514"/>
    </source>
</evidence>
<evidence type="ECO:0000256" key="1">
    <source>
        <dbReference type="ARBA" id="ARBA00004613"/>
    </source>
</evidence>
<dbReference type="AlphaFoldDB" id="A0AAN8KDR1"/>
<name>A0AAN8KDR1_PATCE</name>
<keyword evidence="5" id="KW-1015">Disulfide bond</keyword>
<evidence type="ECO:0000256" key="4">
    <source>
        <dbReference type="ARBA" id="ARBA00022525"/>
    </source>
</evidence>
<dbReference type="Pfam" id="PF00229">
    <property type="entry name" value="TNF"/>
    <property type="match status" value="1"/>
</dbReference>
<dbReference type="InterPro" id="IPR006052">
    <property type="entry name" value="TNF_dom"/>
</dbReference>
<reference evidence="10 11" key="1">
    <citation type="submission" date="2024-01" db="EMBL/GenBank/DDBJ databases">
        <title>The genome of the rayed Mediterranean limpet Patella caerulea (Linnaeus, 1758).</title>
        <authorList>
            <person name="Anh-Thu Weber A."/>
            <person name="Halstead-Nussloch G."/>
        </authorList>
    </citation>
    <scope>NUCLEOTIDE SEQUENCE [LARGE SCALE GENOMIC DNA]</scope>
    <source>
        <strain evidence="10">AATW-2023a</strain>
        <tissue evidence="10">Whole specimen</tissue>
    </source>
</reference>
<dbReference type="PANTHER" id="PTHR15151:SF24">
    <property type="entry name" value="A PROLIFERATION-INDUCING LIGAND-LIKE PROTEIN-RELATED"/>
    <property type="match status" value="1"/>
</dbReference>
<comment type="caution">
    <text evidence="10">The sequence shown here is derived from an EMBL/GenBank/DDBJ whole genome shotgun (WGS) entry which is preliminary data.</text>
</comment>
<evidence type="ECO:0000313" key="11">
    <source>
        <dbReference type="Proteomes" id="UP001347796"/>
    </source>
</evidence>
<keyword evidence="4" id="KW-0964">Secreted</keyword>
<comment type="similarity">
    <text evidence="2">Belongs to the tumor necrosis factor family.</text>
</comment>
<evidence type="ECO:0000313" key="10">
    <source>
        <dbReference type="EMBL" id="KAK6195990.1"/>
    </source>
</evidence>
<dbReference type="SUPFAM" id="SSF49842">
    <property type="entry name" value="TNF-like"/>
    <property type="match status" value="1"/>
</dbReference>
<proteinExistence type="inferred from homology"/>
<accession>A0AAN8KDR1</accession>
<evidence type="ECO:0000256" key="8">
    <source>
        <dbReference type="SAM" id="Phobius"/>
    </source>
</evidence>
<feature type="domain" description="THD" evidence="9">
    <location>
        <begin position="177"/>
        <end position="327"/>
    </location>
</feature>
<feature type="transmembrane region" description="Helical" evidence="8">
    <location>
        <begin position="41"/>
        <end position="65"/>
    </location>
</feature>
<evidence type="ECO:0000259" key="9">
    <source>
        <dbReference type="PROSITE" id="PS50049"/>
    </source>
</evidence>
<dbReference type="InterPro" id="IPR008983">
    <property type="entry name" value="Tumour_necrosis_fac-like_dom"/>
</dbReference>
<dbReference type="PANTHER" id="PTHR15151">
    <property type="entry name" value="PROTEIN EIGER"/>
    <property type="match status" value="1"/>
</dbReference>
<comment type="subcellular location">
    <subcellularLocation>
        <location evidence="1">Secreted</location>
    </subcellularLocation>
</comment>
<keyword evidence="8" id="KW-0472">Membrane</keyword>
<dbReference type="GO" id="GO:0005164">
    <property type="term" value="F:tumor necrosis factor receptor binding"/>
    <property type="evidence" value="ECO:0007669"/>
    <property type="project" value="InterPro"/>
</dbReference>
<dbReference type="EMBL" id="JAZGQO010000001">
    <property type="protein sequence ID" value="KAK6195990.1"/>
    <property type="molecule type" value="Genomic_DNA"/>
</dbReference>
<organism evidence="10 11">
    <name type="scientific">Patella caerulea</name>
    <name type="common">Rayed Mediterranean limpet</name>
    <dbReference type="NCBI Taxonomy" id="87958"/>
    <lineage>
        <taxon>Eukaryota</taxon>
        <taxon>Metazoa</taxon>
        <taxon>Spiralia</taxon>
        <taxon>Lophotrochozoa</taxon>
        <taxon>Mollusca</taxon>
        <taxon>Gastropoda</taxon>
        <taxon>Patellogastropoda</taxon>
        <taxon>Patelloidea</taxon>
        <taxon>Patellidae</taxon>
        <taxon>Patella</taxon>
    </lineage>
</organism>
<dbReference type="GO" id="GO:0006955">
    <property type="term" value="P:immune response"/>
    <property type="evidence" value="ECO:0007669"/>
    <property type="project" value="InterPro"/>
</dbReference>